<dbReference type="GO" id="GO:0005385">
    <property type="term" value="F:zinc ion transmembrane transporter activity"/>
    <property type="evidence" value="ECO:0007669"/>
    <property type="project" value="TreeGrafter"/>
</dbReference>
<organism evidence="11 12">
    <name type="scientific">Carboxydothermus islandicus</name>
    <dbReference type="NCBI Taxonomy" id="661089"/>
    <lineage>
        <taxon>Bacteria</taxon>
        <taxon>Bacillati</taxon>
        <taxon>Bacillota</taxon>
        <taxon>Clostridia</taxon>
        <taxon>Thermoanaerobacterales</taxon>
        <taxon>Thermoanaerobacteraceae</taxon>
        <taxon>Carboxydothermus</taxon>
    </lineage>
</organism>
<dbReference type="STRING" id="661089.ciss_05190"/>
<dbReference type="InterPro" id="IPR058533">
    <property type="entry name" value="Cation_efflux_TM"/>
</dbReference>
<dbReference type="RefSeq" id="WP_075864783.1">
    <property type="nucleotide sequence ID" value="NZ_BDJL01000010.1"/>
</dbReference>
<dbReference type="InterPro" id="IPR002524">
    <property type="entry name" value="Cation_efflux"/>
</dbReference>
<dbReference type="InterPro" id="IPR027470">
    <property type="entry name" value="Cation_efflux_CTD"/>
</dbReference>
<feature type="domain" description="Cation efflux protein cytoplasmic" evidence="10">
    <location>
        <begin position="213"/>
        <end position="289"/>
    </location>
</feature>
<keyword evidence="7 8" id="KW-0472">Membrane</keyword>
<evidence type="ECO:0000256" key="1">
    <source>
        <dbReference type="ARBA" id="ARBA00004141"/>
    </source>
</evidence>
<dbReference type="GO" id="GO:0005886">
    <property type="term" value="C:plasma membrane"/>
    <property type="evidence" value="ECO:0007669"/>
    <property type="project" value="TreeGrafter"/>
</dbReference>
<keyword evidence="6" id="KW-0406">Ion transport</keyword>
<comment type="caution">
    <text evidence="11">The sequence shown here is derived from an EMBL/GenBank/DDBJ whole genome shotgun (WGS) entry which is preliminary data.</text>
</comment>
<evidence type="ECO:0000256" key="6">
    <source>
        <dbReference type="ARBA" id="ARBA00023065"/>
    </source>
</evidence>
<dbReference type="InterPro" id="IPR036837">
    <property type="entry name" value="Cation_efflux_CTD_sf"/>
</dbReference>
<dbReference type="Pfam" id="PF01545">
    <property type="entry name" value="Cation_efflux"/>
    <property type="match status" value="1"/>
</dbReference>
<keyword evidence="4 8" id="KW-0812">Transmembrane</keyword>
<dbReference type="SUPFAM" id="SSF160240">
    <property type="entry name" value="Cation efflux protein cytoplasmic domain-like"/>
    <property type="match status" value="1"/>
</dbReference>
<comment type="similarity">
    <text evidence="2">Belongs to the cation diffusion facilitator (CDF) transporter (TC 2.A.4) family. SLC30A subfamily.</text>
</comment>
<evidence type="ECO:0000256" key="7">
    <source>
        <dbReference type="ARBA" id="ARBA00023136"/>
    </source>
</evidence>
<sequence length="302" mass="33859">MAHQDHRHNHQTIDKGNLFLTIILNFLITVTEILGGIYANSLSLLSDALHNFSDGLALIVSYFALKIAQKGSDEKRTFGYKRSTILAAVVNSSVLIILSGLLLREAYKKFLNPEPIAGKVMIFVALIGLVANTLGMALLNRGAEKDLNIKSAYLHLFSDALASVAVIFGGIIIYYYNIYWVDPALTVIVGIYVLKESFDILKKATNILMQGVPEGIDVMAIVQKLKGIKEIQDVHHVHLWSLNENNLFFEAHVNLREDLLLSQTNSVYERIKHVLNEHFGINHLTIQFEYNCCPEADIIQKE</sequence>
<comment type="subcellular location">
    <subcellularLocation>
        <location evidence="1">Membrane</location>
        <topology evidence="1">Multi-pass membrane protein</topology>
    </subcellularLocation>
</comment>
<evidence type="ECO:0000256" key="4">
    <source>
        <dbReference type="ARBA" id="ARBA00022692"/>
    </source>
</evidence>
<keyword evidence="12" id="KW-1185">Reference proteome</keyword>
<gene>
    <name evidence="11" type="ORF">ciss_05190</name>
</gene>
<dbReference type="EMBL" id="BDJL01000010">
    <property type="protein sequence ID" value="GAV24586.1"/>
    <property type="molecule type" value="Genomic_DNA"/>
</dbReference>
<feature type="domain" description="Cation efflux protein transmembrane" evidence="9">
    <location>
        <begin position="18"/>
        <end position="209"/>
    </location>
</feature>
<dbReference type="Proteomes" id="UP000187338">
    <property type="component" value="Unassembled WGS sequence"/>
</dbReference>
<dbReference type="InterPro" id="IPR050681">
    <property type="entry name" value="CDF/SLC30A"/>
</dbReference>
<dbReference type="InterPro" id="IPR027469">
    <property type="entry name" value="Cation_efflux_TMD_sf"/>
</dbReference>
<feature type="transmembrane region" description="Helical" evidence="8">
    <location>
        <begin position="152"/>
        <end position="172"/>
    </location>
</feature>
<dbReference type="Gene3D" id="1.20.1510.10">
    <property type="entry name" value="Cation efflux protein transmembrane domain"/>
    <property type="match status" value="1"/>
</dbReference>
<evidence type="ECO:0000256" key="2">
    <source>
        <dbReference type="ARBA" id="ARBA00008873"/>
    </source>
</evidence>
<dbReference type="SUPFAM" id="SSF161111">
    <property type="entry name" value="Cation efflux protein transmembrane domain-like"/>
    <property type="match status" value="1"/>
</dbReference>
<dbReference type="OrthoDB" id="9809646at2"/>
<evidence type="ECO:0000259" key="10">
    <source>
        <dbReference type="Pfam" id="PF16916"/>
    </source>
</evidence>
<feature type="transmembrane region" description="Helical" evidence="8">
    <location>
        <begin position="178"/>
        <end position="194"/>
    </location>
</feature>
<feature type="transmembrane region" description="Helical" evidence="8">
    <location>
        <begin position="48"/>
        <end position="65"/>
    </location>
</feature>
<reference evidence="12" key="1">
    <citation type="submission" date="2016-12" db="EMBL/GenBank/DDBJ databases">
        <title>Draft Genome Sequences od Carboxydothermus pertinax and islandicus, Hydrogenogenic Carboxydotrophic Bacteria.</title>
        <authorList>
            <person name="Fukuyama Y."/>
            <person name="Ohmae K."/>
            <person name="Yoneda Y."/>
            <person name="Yoshida T."/>
            <person name="Sako Y."/>
        </authorList>
    </citation>
    <scope>NUCLEOTIDE SEQUENCE [LARGE SCALE GENOMIC DNA]</scope>
    <source>
        <strain evidence="12">SET</strain>
    </source>
</reference>
<dbReference type="NCBIfam" id="TIGR01297">
    <property type="entry name" value="CDF"/>
    <property type="match status" value="1"/>
</dbReference>
<evidence type="ECO:0000259" key="9">
    <source>
        <dbReference type="Pfam" id="PF01545"/>
    </source>
</evidence>
<evidence type="ECO:0000313" key="11">
    <source>
        <dbReference type="EMBL" id="GAV24586.1"/>
    </source>
</evidence>
<dbReference type="PANTHER" id="PTHR11562:SF17">
    <property type="entry name" value="RE54080P-RELATED"/>
    <property type="match status" value="1"/>
</dbReference>
<evidence type="ECO:0000256" key="8">
    <source>
        <dbReference type="SAM" id="Phobius"/>
    </source>
</evidence>
<dbReference type="Gene3D" id="3.30.70.1350">
    <property type="entry name" value="Cation efflux protein, cytoplasmic domain"/>
    <property type="match status" value="1"/>
</dbReference>
<feature type="transmembrane region" description="Helical" evidence="8">
    <location>
        <begin position="116"/>
        <end position="140"/>
    </location>
</feature>
<accession>A0A1L8D064</accession>
<evidence type="ECO:0000256" key="3">
    <source>
        <dbReference type="ARBA" id="ARBA00022448"/>
    </source>
</evidence>
<feature type="transmembrane region" description="Helical" evidence="8">
    <location>
        <begin position="18"/>
        <end position="42"/>
    </location>
</feature>
<feature type="transmembrane region" description="Helical" evidence="8">
    <location>
        <begin position="85"/>
        <end position="104"/>
    </location>
</feature>
<dbReference type="PANTHER" id="PTHR11562">
    <property type="entry name" value="CATION EFFLUX PROTEIN/ ZINC TRANSPORTER"/>
    <property type="match status" value="1"/>
</dbReference>
<keyword evidence="5 8" id="KW-1133">Transmembrane helix</keyword>
<name>A0A1L8D064_9THEO</name>
<evidence type="ECO:0000313" key="12">
    <source>
        <dbReference type="Proteomes" id="UP000187338"/>
    </source>
</evidence>
<dbReference type="AlphaFoldDB" id="A0A1L8D064"/>
<keyword evidence="3" id="KW-0813">Transport</keyword>
<evidence type="ECO:0000256" key="5">
    <source>
        <dbReference type="ARBA" id="ARBA00022989"/>
    </source>
</evidence>
<proteinExistence type="inferred from homology"/>
<dbReference type="Pfam" id="PF16916">
    <property type="entry name" value="ZT_dimer"/>
    <property type="match status" value="1"/>
</dbReference>
<protein>
    <submittedName>
        <fullName evidence="11">Cation diffusion facilitator family transporter</fullName>
    </submittedName>
</protein>